<feature type="transmembrane region" description="Helical" evidence="1">
    <location>
        <begin position="321"/>
        <end position="345"/>
    </location>
</feature>
<accession>A0A934VWF8</accession>
<keyword evidence="1" id="KW-0472">Membrane</keyword>
<keyword evidence="1" id="KW-0812">Transmembrane</keyword>
<evidence type="ECO:0000313" key="3">
    <source>
        <dbReference type="EMBL" id="MBK1882773.1"/>
    </source>
</evidence>
<reference evidence="3" key="1">
    <citation type="submission" date="2021-01" db="EMBL/GenBank/DDBJ databases">
        <title>Modified the classification status of verrucomicrobia.</title>
        <authorList>
            <person name="Feng X."/>
        </authorList>
    </citation>
    <scope>NUCLEOTIDE SEQUENCE</scope>
    <source>
        <strain evidence="3">KCTC 22041</strain>
    </source>
</reference>
<evidence type="ECO:0000313" key="4">
    <source>
        <dbReference type="Proteomes" id="UP000603141"/>
    </source>
</evidence>
<proteinExistence type="predicted"/>
<dbReference type="Pfam" id="PF05569">
    <property type="entry name" value="Peptidase_M56"/>
    <property type="match status" value="1"/>
</dbReference>
<dbReference type="InterPro" id="IPR008756">
    <property type="entry name" value="Peptidase_M56"/>
</dbReference>
<keyword evidence="4" id="KW-1185">Reference proteome</keyword>
<keyword evidence="1" id="KW-1133">Transmembrane helix</keyword>
<organism evidence="3 4">
    <name type="scientific">Luteolibacter pohnpeiensis</name>
    <dbReference type="NCBI Taxonomy" id="454153"/>
    <lineage>
        <taxon>Bacteria</taxon>
        <taxon>Pseudomonadati</taxon>
        <taxon>Verrucomicrobiota</taxon>
        <taxon>Verrucomicrobiia</taxon>
        <taxon>Verrucomicrobiales</taxon>
        <taxon>Verrucomicrobiaceae</taxon>
        <taxon>Luteolibacter</taxon>
    </lineage>
</organism>
<dbReference type="CDD" id="cd07341">
    <property type="entry name" value="M56_BlaR1_MecR1_like"/>
    <property type="match status" value="1"/>
</dbReference>
<dbReference type="AlphaFoldDB" id="A0A934VWF8"/>
<feature type="transmembrane region" description="Helical" evidence="1">
    <location>
        <begin position="12"/>
        <end position="33"/>
    </location>
</feature>
<dbReference type="PANTHER" id="PTHR34978:SF3">
    <property type="entry name" value="SLR0241 PROTEIN"/>
    <property type="match status" value="1"/>
</dbReference>
<dbReference type="EMBL" id="JAENIJ010000014">
    <property type="protein sequence ID" value="MBK1882773.1"/>
    <property type="molecule type" value="Genomic_DNA"/>
</dbReference>
<feature type="transmembrane region" description="Helical" evidence="1">
    <location>
        <begin position="40"/>
        <end position="58"/>
    </location>
</feature>
<gene>
    <name evidence="3" type="ORF">JIN85_10125</name>
</gene>
<evidence type="ECO:0000256" key="1">
    <source>
        <dbReference type="SAM" id="Phobius"/>
    </source>
</evidence>
<dbReference type="PANTHER" id="PTHR34978">
    <property type="entry name" value="POSSIBLE SENSOR-TRANSDUCER PROTEIN BLAR"/>
    <property type="match status" value="1"/>
</dbReference>
<dbReference type="InterPro" id="IPR052173">
    <property type="entry name" value="Beta-lactam_resp_regulator"/>
</dbReference>
<comment type="caution">
    <text evidence="3">The sequence shown here is derived from an EMBL/GenBank/DDBJ whole genome shotgun (WGS) entry which is preliminary data.</text>
</comment>
<dbReference type="Proteomes" id="UP000603141">
    <property type="component" value="Unassembled WGS sequence"/>
</dbReference>
<evidence type="ECO:0000259" key="2">
    <source>
        <dbReference type="Pfam" id="PF05569"/>
    </source>
</evidence>
<dbReference type="RefSeq" id="WP_200270249.1">
    <property type="nucleotide sequence ID" value="NZ_JAENIJ010000014.1"/>
</dbReference>
<protein>
    <submittedName>
        <fullName evidence="3">M56 family metallopeptidase</fullName>
    </submittedName>
</protein>
<feature type="domain" description="Peptidase M56" evidence="2">
    <location>
        <begin position="12"/>
        <end position="314"/>
    </location>
</feature>
<name>A0A934VWF8_9BACT</name>
<sequence length="594" mass="66093">MNSIIYEFPAFWLNFALHTALLSALVWMACRLMRDPAKRAYVAAVGIGAICVLPWISAMRLGSGHSKLPAGSEESAQATSMGEFVPTESPLPDWTIHLERKAPSEVPAERTEMISPSIPEANQIDLLSTAGFVWIAGSVMGLVWISIRQAMVVRWASSTREVVDGEWETLKRGDLRRDQFRISTEVVSPCVVGFYKPKIVIPTWLLESSENLHRTWAIKHEAEHLHAGDSRVAVLLSLAKALLWWNPVVHLLSLSWAADRERVCDARAVGSASERHRYGNFLLDLLEQSQTWIGGSISMARKGKLREMKMRLKYLMKNQPVANASLSFKAMVSCALLLTTTLIAFTGCELATVKSSPSIAFGKADGEIVEVLEESTPPDQLESDQLEVYDRTLASVDLMVVATQDPLPESGRMLSKDEKNDLLRRLSLASESRVMKFPHITLRSGQRANTEIYREVTVVSKKHEATQIKLGWLATFFRRGGGKDVMLDFRLKHTYLPDLYDENKIYDEKFEIDEVPADYLFKGDLVINLAEVKQRVMSSESTIVVPFASVEKGKHLSALVTVNAINFAGLPIPDFQSPDSASPHYNGVLGLPGD</sequence>
<feature type="transmembrane region" description="Helical" evidence="1">
    <location>
        <begin position="126"/>
        <end position="147"/>
    </location>
</feature>